<evidence type="ECO:0000256" key="6">
    <source>
        <dbReference type="SAM" id="Phobius"/>
    </source>
</evidence>
<keyword evidence="5 6" id="KW-0472">Membrane</keyword>
<evidence type="ECO:0000256" key="3">
    <source>
        <dbReference type="ARBA" id="ARBA00022692"/>
    </source>
</evidence>
<dbReference type="NCBIfam" id="TIGR00374">
    <property type="entry name" value="flippase-like domain"/>
    <property type="match status" value="1"/>
</dbReference>
<dbReference type="PANTHER" id="PTHR40277:SF1">
    <property type="entry name" value="BLL5419 PROTEIN"/>
    <property type="match status" value="1"/>
</dbReference>
<dbReference type="Proteomes" id="UP001258315">
    <property type="component" value="Unassembled WGS sequence"/>
</dbReference>
<keyword evidence="3 6" id="KW-0812">Transmembrane</keyword>
<dbReference type="InterPro" id="IPR022791">
    <property type="entry name" value="L-PG_synthase/AglD"/>
</dbReference>
<reference evidence="8" key="1">
    <citation type="submission" date="2023-07" db="EMBL/GenBank/DDBJ databases">
        <title>Functional and genomic diversity of the sorghum phyllosphere microbiome.</title>
        <authorList>
            <person name="Shade A."/>
        </authorList>
    </citation>
    <scope>NUCLEOTIDE SEQUENCE [LARGE SCALE GENOMIC DNA]</scope>
    <source>
        <strain evidence="8">SORGH_AS_0422</strain>
    </source>
</reference>
<feature type="transmembrane region" description="Helical" evidence="6">
    <location>
        <begin position="55"/>
        <end position="76"/>
    </location>
</feature>
<keyword evidence="2" id="KW-1003">Cell membrane</keyword>
<feature type="transmembrane region" description="Helical" evidence="6">
    <location>
        <begin position="131"/>
        <end position="156"/>
    </location>
</feature>
<feature type="transmembrane region" description="Helical" evidence="6">
    <location>
        <begin position="265"/>
        <end position="291"/>
    </location>
</feature>
<gene>
    <name evidence="7" type="ORF">QE417_001824</name>
</gene>
<name>A0ABU3GSJ8_9SPHI</name>
<evidence type="ECO:0000256" key="2">
    <source>
        <dbReference type="ARBA" id="ARBA00022475"/>
    </source>
</evidence>
<keyword evidence="4 6" id="KW-1133">Transmembrane helix</keyword>
<comment type="caution">
    <text evidence="7">The sequence shown here is derived from an EMBL/GenBank/DDBJ whole genome shotgun (WGS) entry which is preliminary data.</text>
</comment>
<feature type="transmembrane region" description="Helical" evidence="6">
    <location>
        <begin position="162"/>
        <end position="181"/>
    </location>
</feature>
<evidence type="ECO:0000256" key="4">
    <source>
        <dbReference type="ARBA" id="ARBA00022989"/>
    </source>
</evidence>
<dbReference type="PANTHER" id="PTHR40277">
    <property type="entry name" value="BLL5419 PROTEIN"/>
    <property type="match status" value="1"/>
</dbReference>
<protein>
    <submittedName>
        <fullName evidence="7">Uncharacterized membrane protein YbhN (UPF0104 family)</fullName>
    </submittedName>
</protein>
<dbReference type="RefSeq" id="WP_311949437.1">
    <property type="nucleotide sequence ID" value="NZ_JAVLVU010000001.1"/>
</dbReference>
<proteinExistence type="predicted"/>
<comment type="subcellular location">
    <subcellularLocation>
        <location evidence="1">Cell membrane</location>
        <topology evidence="1">Multi-pass membrane protein</topology>
    </subcellularLocation>
</comment>
<keyword evidence="8" id="KW-1185">Reference proteome</keyword>
<evidence type="ECO:0000313" key="7">
    <source>
        <dbReference type="EMBL" id="MDT3402752.1"/>
    </source>
</evidence>
<feature type="transmembrane region" description="Helical" evidence="6">
    <location>
        <begin position="201"/>
        <end position="218"/>
    </location>
</feature>
<evidence type="ECO:0000256" key="1">
    <source>
        <dbReference type="ARBA" id="ARBA00004651"/>
    </source>
</evidence>
<sequence>MTDTETLPKQKTWKDTLWSATKLILKIVVTSALLYYVFTKVPFQEVKDKLLHANYWWMGTAVLVFFLSTIVSAWRLLSFFNSIELRLDPRFNFRLYLLGMFYNFLLPGGIGGDGYKIYLLNKSYKLPAKKVFWAILFDRLSGLWAIGLIIVALILFVPQVELHIAIPASIFLVGTAIYYFVAHRFFKEYTRYFIQGHGKAVLVQSLQVLTILCVLLGQNFNGKFAPYLLSFLMSALAAVVPISLGGAGAREAIFTQLSGPFHMNVALAVFLSISFYIISLIISLFGVYYVLRPSRLQEGLPSIEEEPEHNSETI</sequence>
<accession>A0ABU3GSJ8</accession>
<dbReference type="Pfam" id="PF03706">
    <property type="entry name" value="LPG_synthase_TM"/>
    <property type="match status" value="1"/>
</dbReference>
<feature type="transmembrane region" description="Helical" evidence="6">
    <location>
        <begin position="96"/>
        <end position="119"/>
    </location>
</feature>
<evidence type="ECO:0000313" key="8">
    <source>
        <dbReference type="Proteomes" id="UP001258315"/>
    </source>
</evidence>
<feature type="transmembrane region" description="Helical" evidence="6">
    <location>
        <begin position="224"/>
        <end position="244"/>
    </location>
</feature>
<evidence type="ECO:0000256" key="5">
    <source>
        <dbReference type="ARBA" id="ARBA00023136"/>
    </source>
</evidence>
<feature type="transmembrane region" description="Helical" evidence="6">
    <location>
        <begin position="23"/>
        <end position="43"/>
    </location>
</feature>
<dbReference type="EMBL" id="JAVLVU010000001">
    <property type="protein sequence ID" value="MDT3402752.1"/>
    <property type="molecule type" value="Genomic_DNA"/>
</dbReference>
<organism evidence="7 8">
    <name type="scientific">Mucilaginibacter terrae</name>
    <dbReference type="NCBI Taxonomy" id="1955052"/>
    <lineage>
        <taxon>Bacteria</taxon>
        <taxon>Pseudomonadati</taxon>
        <taxon>Bacteroidota</taxon>
        <taxon>Sphingobacteriia</taxon>
        <taxon>Sphingobacteriales</taxon>
        <taxon>Sphingobacteriaceae</taxon>
        <taxon>Mucilaginibacter</taxon>
    </lineage>
</organism>